<dbReference type="EMBL" id="JACHJB010000003">
    <property type="protein sequence ID" value="MBB6350932.1"/>
    <property type="molecule type" value="Genomic_DNA"/>
</dbReference>
<gene>
    <name evidence="1" type="ORF">FHU36_007504</name>
</gene>
<evidence type="ECO:0008006" key="3">
    <source>
        <dbReference type="Google" id="ProtNLM"/>
    </source>
</evidence>
<dbReference type="Proteomes" id="UP000583800">
    <property type="component" value="Unassembled WGS sequence"/>
</dbReference>
<evidence type="ECO:0000313" key="1">
    <source>
        <dbReference type="EMBL" id="MBB6350932.1"/>
    </source>
</evidence>
<evidence type="ECO:0000313" key="2">
    <source>
        <dbReference type="Proteomes" id="UP000583800"/>
    </source>
</evidence>
<protein>
    <recommendedName>
        <fullName evidence="3">Lipoprotein</fullName>
    </recommendedName>
</protein>
<proteinExistence type="predicted"/>
<dbReference type="RefSeq" id="WP_185088634.1">
    <property type="nucleotide sequence ID" value="NZ_JACHJB010000003.1"/>
</dbReference>
<sequence length="159" mass="17166">MMRTKEKGVGRTGCRGLAVVLLGASLILSGCVSNRHQVDPAVLKDVRSIGKVIAEATSEGVVDRGVDVVNTVVVDIGAKKEGDALNEAVRILERHGWRISADNRPTLVSMDSSKWVNAYLAVRPYNPAYFEYVPKALERIKQSSTKEESVVSVEAAASN</sequence>
<dbReference type="PROSITE" id="PS51257">
    <property type="entry name" value="PROKAR_LIPOPROTEIN"/>
    <property type="match status" value="1"/>
</dbReference>
<reference evidence="1 2" key="1">
    <citation type="submission" date="2020-08" db="EMBL/GenBank/DDBJ databases">
        <title>Sequencing the genomes of 1000 actinobacteria strains.</title>
        <authorList>
            <person name="Klenk H.-P."/>
        </authorList>
    </citation>
    <scope>NUCLEOTIDE SEQUENCE [LARGE SCALE GENOMIC DNA]</scope>
    <source>
        <strain evidence="1 2">DSM 45913</strain>
    </source>
</reference>
<organism evidence="1 2">
    <name type="scientific">Nonomuraea muscovyensis</name>
    <dbReference type="NCBI Taxonomy" id="1124761"/>
    <lineage>
        <taxon>Bacteria</taxon>
        <taxon>Bacillati</taxon>
        <taxon>Actinomycetota</taxon>
        <taxon>Actinomycetes</taxon>
        <taxon>Streptosporangiales</taxon>
        <taxon>Streptosporangiaceae</taxon>
        <taxon>Nonomuraea</taxon>
    </lineage>
</organism>
<keyword evidence="2" id="KW-1185">Reference proteome</keyword>
<accession>A0A7X0C9S2</accession>
<dbReference type="AlphaFoldDB" id="A0A7X0C9S2"/>
<comment type="caution">
    <text evidence="1">The sequence shown here is derived from an EMBL/GenBank/DDBJ whole genome shotgun (WGS) entry which is preliminary data.</text>
</comment>
<name>A0A7X0C9S2_9ACTN</name>